<dbReference type="InterPro" id="IPR041916">
    <property type="entry name" value="Anti_sigma_zinc_sf"/>
</dbReference>
<dbReference type="Gene3D" id="1.10.10.1320">
    <property type="entry name" value="Anti-sigma factor, zinc-finger domain"/>
    <property type="match status" value="1"/>
</dbReference>
<proteinExistence type="predicted"/>
<dbReference type="NCBIfam" id="TIGR02451">
    <property type="entry name" value="anti_sig_ChrR"/>
    <property type="match status" value="1"/>
</dbReference>
<gene>
    <name evidence="2" type="ORF">DI526_09240</name>
</gene>
<protein>
    <submittedName>
        <fullName evidence="2">Transcriptional regulator</fullName>
    </submittedName>
</protein>
<dbReference type="RefSeq" id="WP_304276855.1">
    <property type="nucleotide sequence ID" value="NZ_QFQZ01000022.1"/>
</dbReference>
<dbReference type="AlphaFoldDB" id="A0A2W5V459"/>
<comment type="caution">
    <text evidence="2">The sequence shown here is derived from an EMBL/GenBank/DDBJ whole genome shotgun (WGS) entry which is preliminary data.</text>
</comment>
<dbReference type="InterPro" id="IPR014710">
    <property type="entry name" value="RmlC-like_jellyroll"/>
</dbReference>
<dbReference type="Pfam" id="PF12973">
    <property type="entry name" value="Cupin_7"/>
    <property type="match status" value="1"/>
</dbReference>
<name>A0A2W5V459_9CAUL</name>
<dbReference type="EMBL" id="QFQZ01000022">
    <property type="protein sequence ID" value="PZR34829.1"/>
    <property type="molecule type" value="Genomic_DNA"/>
</dbReference>
<organism evidence="2 3">
    <name type="scientific">Caulobacter segnis</name>
    <dbReference type="NCBI Taxonomy" id="88688"/>
    <lineage>
        <taxon>Bacteria</taxon>
        <taxon>Pseudomonadati</taxon>
        <taxon>Pseudomonadota</taxon>
        <taxon>Alphaproteobacteria</taxon>
        <taxon>Caulobacterales</taxon>
        <taxon>Caulobacteraceae</taxon>
        <taxon>Caulobacter</taxon>
    </lineage>
</organism>
<evidence type="ECO:0000313" key="3">
    <source>
        <dbReference type="Proteomes" id="UP000249393"/>
    </source>
</evidence>
<dbReference type="CDD" id="cd20301">
    <property type="entry name" value="cupin_ChrR"/>
    <property type="match status" value="1"/>
</dbReference>
<dbReference type="InterPro" id="IPR012807">
    <property type="entry name" value="Anti-sigma_ChrR"/>
</dbReference>
<evidence type="ECO:0000313" key="2">
    <source>
        <dbReference type="EMBL" id="PZR34829.1"/>
    </source>
</evidence>
<sequence length="212" mass="22258">MSLRRHPSEERLLAYAAGTLSAPEAVVVATHLALKPQTRPWNDLGRAVGGALLEESEPVSLGAGAREAALARLDDPAPANEHGLPASADPSLPEPLRGLPLGPWRWAGPGVHVRNVIGPRDGDCRVILLRIAPGQCAPMHTHGGVELTCVISGAYATEDGVFAQGDFEEADPKVTHQPRVVSAEPCLCVAALDGQIVLPGRLGRLLAPFVKL</sequence>
<dbReference type="InterPro" id="IPR025979">
    <property type="entry name" value="ChrR-like_cupin_dom"/>
</dbReference>
<dbReference type="SUPFAM" id="SSF51182">
    <property type="entry name" value="RmlC-like cupins"/>
    <property type="match status" value="1"/>
</dbReference>
<dbReference type="InterPro" id="IPR011051">
    <property type="entry name" value="RmlC_Cupin_sf"/>
</dbReference>
<accession>A0A2W5V459</accession>
<dbReference type="Proteomes" id="UP000249393">
    <property type="component" value="Unassembled WGS sequence"/>
</dbReference>
<reference evidence="2 3" key="1">
    <citation type="submission" date="2017-08" db="EMBL/GenBank/DDBJ databases">
        <title>Infants hospitalized years apart are colonized by the same room-sourced microbial strains.</title>
        <authorList>
            <person name="Brooks B."/>
            <person name="Olm M.R."/>
            <person name="Firek B.A."/>
            <person name="Baker R."/>
            <person name="Thomas B.C."/>
            <person name="Morowitz M.J."/>
            <person name="Banfield J.F."/>
        </authorList>
    </citation>
    <scope>NUCLEOTIDE SEQUENCE [LARGE SCALE GENOMIC DNA]</scope>
    <source>
        <strain evidence="2">S2_003_000_R2_4</strain>
    </source>
</reference>
<feature type="domain" description="ChrR-like cupin" evidence="1">
    <location>
        <begin position="103"/>
        <end position="190"/>
    </location>
</feature>
<evidence type="ECO:0000259" key="1">
    <source>
        <dbReference type="Pfam" id="PF12973"/>
    </source>
</evidence>
<dbReference type="Gene3D" id="2.60.120.10">
    <property type="entry name" value="Jelly Rolls"/>
    <property type="match status" value="1"/>
</dbReference>